<dbReference type="InterPro" id="IPR006059">
    <property type="entry name" value="SBP"/>
</dbReference>
<comment type="caution">
    <text evidence="4">The sequence shown here is derived from an EMBL/GenBank/DDBJ whole genome shotgun (WGS) entry which is preliminary data.</text>
</comment>
<keyword evidence="3" id="KW-0732">Signal</keyword>
<dbReference type="Proteomes" id="UP000256269">
    <property type="component" value="Unassembled WGS sequence"/>
</dbReference>
<evidence type="ECO:0000256" key="3">
    <source>
        <dbReference type="SAM" id="SignalP"/>
    </source>
</evidence>
<dbReference type="PROSITE" id="PS51257">
    <property type="entry name" value="PROKAR_LIPOPROTEIN"/>
    <property type="match status" value="1"/>
</dbReference>
<proteinExistence type="inferred from homology"/>
<keyword evidence="2" id="KW-0813">Transport</keyword>
<comment type="similarity">
    <text evidence="1">Belongs to the bacterial solute-binding protein 1 family.</text>
</comment>
<dbReference type="SUPFAM" id="SSF53850">
    <property type="entry name" value="Periplasmic binding protein-like II"/>
    <property type="match status" value="1"/>
</dbReference>
<dbReference type="PANTHER" id="PTHR43649">
    <property type="entry name" value="ARABINOSE-BINDING PROTEIN-RELATED"/>
    <property type="match status" value="1"/>
</dbReference>
<keyword evidence="5" id="KW-1185">Reference proteome</keyword>
<protein>
    <submittedName>
        <fullName evidence="4">Alpha-glucoside transport system substrate-binding protein</fullName>
    </submittedName>
</protein>
<evidence type="ECO:0000256" key="1">
    <source>
        <dbReference type="ARBA" id="ARBA00008520"/>
    </source>
</evidence>
<evidence type="ECO:0000313" key="4">
    <source>
        <dbReference type="EMBL" id="REH47171.1"/>
    </source>
</evidence>
<feature type="signal peptide" evidence="3">
    <location>
        <begin position="1"/>
        <end position="25"/>
    </location>
</feature>
<name>A0A3E0HL63_9PSEU</name>
<evidence type="ECO:0000313" key="5">
    <source>
        <dbReference type="Proteomes" id="UP000256269"/>
    </source>
</evidence>
<gene>
    <name evidence="4" type="ORF">BCF44_106336</name>
</gene>
<evidence type="ECO:0000256" key="2">
    <source>
        <dbReference type="ARBA" id="ARBA00022448"/>
    </source>
</evidence>
<dbReference type="PANTHER" id="PTHR43649:SF29">
    <property type="entry name" value="OSMOPROTECTIVE COMPOUNDS-BINDING PROTEIN GGTB"/>
    <property type="match status" value="1"/>
</dbReference>
<dbReference type="InterPro" id="IPR050490">
    <property type="entry name" value="Bact_solute-bd_prot1"/>
</dbReference>
<dbReference type="AlphaFoldDB" id="A0A3E0HL63"/>
<reference evidence="4 5" key="1">
    <citation type="submission" date="2018-08" db="EMBL/GenBank/DDBJ databases">
        <title>Genomic Encyclopedia of Archaeal and Bacterial Type Strains, Phase II (KMG-II): from individual species to whole genera.</title>
        <authorList>
            <person name="Goeker M."/>
        </authorList>
    </citation>
    <scope>NUCLEOTIDE SEQUENCE [LARGE SCALE GENOMIC DNA]</scope>
    <source>
        <strain evidence="4 5">DSM 45791</strain>
    </source>
</reference>
<dbReference type="Pfam" id="PF01547">
    <property type="entry name" value="SBP_bac_1"/>
    <property type="match status" value="1"/>
</dbReference>
<feature type="chain" id="PRO_5017617659" evidence="3">
    <location>
        <begin position="26"/>
        <end position="429"/>
    </location>
</feature>
<accession>A0A3E0HL63</accession>
<sequence length="429" mass="46173">MRRPTILLAVAALVAGSLTACSAAAAELTVLGPWTGGEEQAFRAMFHGFETEENVHIDYTGTPAVNEVLQADVQKGQPPDVAVLSSPGELARYAASGDLRKITGSVDVSDGEYSQQWRTLLKLGTNDLYAVPVKADLKSIVWFDPKVSSKMDSWQQLLDFTAKSAAGGPRTWCLGMEAYSTSGWPGTDWIEDILLHQSGPSVYQDWATGQLAWNSDPVRAAWQTWGQLLDAQDKPGDQQAMRNAALLTYFGDAGGKMFDQHPGCLLEHQGSFTTGTYPTTAERGRDYDFFPFPTIASQVPQSYEVSVNLAGLFTDNPLARKLMAYLAGARAQGVWPARPGGTAFSVNREVLNAGVYRDPVSTRIAGVLAQADHLCLDASDVMPAEMSDAFSRAILEYLGDPGRLDAILTGLDDVRSGLSAKGRLSVPCG</sequence>
<organism evidence="4 5">
    <name type="scientific">Kutzneria buriramensis</name>
    <dbReference type="NCBI Taxonomy" id="1045776"/>
    <lineage>
        <taxon>Bacteria</taxon>
        <taxon>Bacillati</taxon>
        <taxon>Actinomycetota</taxon>
        <taxon>Actinomycetes</taxon>
        <taxon>Pseudonocardiales</taxon>
        <taxon>Pseudonocardiaceae</taxon>
        <taxon>Kutzneria</taxon>
    </lineage>
</organism>
<dbReference type="Gene3D" id="3.40.190.10">
    <property type="entry name" value="Periplasmic binding protein-like II"/>
    <property type="match status" value="2"/>
</dbReference>
<dbReference type="EMBL" id="QUNO01000006">
    <property type="protein sequence ID" value="REH47171.1"/>
    <property type="molecule type" value="Genomic_DNA"/>
</dbReference>
<dbReference type="OrthoDB" id="8663148at2"/>
<dbReference type="RefSeq" id="WP_116175805.1">
    <property type="nucleotide sequence ID" value="NZ_CP144375.1"/>
</dbReference>